<accession>A0A7H0VEH5</accession>
<keyword evidence="6" id="KW-0915">Sodium</keyword>
<feature type="transmembrane region" description="Helical" evidence="6">
    <location>
        <begin position="112"/>
        <end position="132"/>
    </location>
</feature>
<dbReference type="InterPro" id="IPR004670">
    <property type="entry name" value="NhaA"/>
</dbReference>
<keyword evidence="6" id="KW-0406">Ion transport</keyword>
<keyword evidence="6" id="KW-0739">Sodium transport</keyword>
<evidence type="ECO:0000256" key="6">
    <source>
        <dbReference type="HAMAP-Rule" id="MF_01844"/>
    </source>
</evidence>
<protein>
    <recommendedName>
        <fullName evidence="6">Na(+)/H(+) antiporter NhaA</fullName>
    </recommendedName>
    <alternativeName>
        <fullName evidence="6">Sodium/proton antiporter NhaA</fullName>
    </alternativeName>
</protein>
<dbReference type="PANTHER" id="PTHR30341">
    <property type="entry name" value="SODIUM ION/PROTON ANTIPORTER NHAA-RELATED"/>
    <property type="match status" value="1"/>
</dbReference>
<dbReference type="InterPro" id="IPR023171">
    <property type="entry name" value="Na/H_antiporter_dom_sf"/>
</dbReference>
<dbReference type="HAMAP" id="MF_01844">
    <property type="entry name" value="NhaA"/>
    <property type="match status" value="1"/>
</dbReference>
<feature type="transmembrane region" description="Helical" evidence="6">
    <location>
        <begin position="337"/>
        <end position="364"/>
    </location>
</feature>
<gene>
    <name evidence="6 7" type="primary">nhaA</name>
    <name evidence="7" type="ORF">H4K34_17395</name>
</gene>
<keyword evidence="6" id="KW-0813">Transport</keyword>
<keyword evidence="6" id="KW-0050">Antiport</keyword>
<evidence type="ECO:0000256" key="2">
    <source>
        <dbReference type="ARBA" id="ARBA00022475"/>
    </source>
</evidence>
<feature type="transmembrane region" description="Helical" evidence="6">
    <location>
        <begin position="312"/>
        <end position="331"/>
    </location>
</feature>
<dbReference type="NCBIfam" id="TIGR00773">
    <property type="entry name" value="NhaA"/>
    <property type="match status" value="1"/>
</dbReference>
<evidence type="ECO:0000256" key="5">
    <source>
        <dbReference type="ARBA" id="ARBA00023136"/>
    </source>
</evidence>
<name>A0A7H0VEH5_9FLAO</name>
<keyword evidence="5 6" id="KW-0472">Membrane</keyword>
<dbReference type="Proteomes" id="UP000516305">
    <property type="component" value="Chromosome"/>
</dbReference>
<reference evidence="7 8" key="1">
    <citation type="submission" date="2020-08" db="EMBL/GenBank/DDBJ databases">
        <title>Croceimicrobium hydrocarbonivorans gen. nov., sp. nov., a novel marine bacterium isolated from a bacterial consortium that degrades polyethylene terephthalate.</title>
        <authorList>
            <person name="Liu R."/>
        </authorList>
    </citation>
    <scope>NUCLEOTIDE SEQUENCE [LARGE SCALE GENOMIC DNA]</scope>
    <source>
        <strain evidence="7 8">A20-9</strain>
    </source>
</reference>
<evidence type="ECO:0000313" key="8">
    <source>
        <dbReference type="Proteomes" id="UP000516305"/>
    </source>
</evidence>
<dbReference type="KEGG" id="chyd:H4K34_17395"/>
<dbReference type="EMBL" id="CP060139">
    <property type="protein sequence ID" value="QNR24123.1"/>
    <property type="molecule type" value="Genomic_DNA"/>
</dbReference>
<evidence type="ECO:0000256" key="1">
    <source>
        <dbReference type="ARBA" id="ARBA00004429"/>
    </source>
</evidence>
<keyword evidence="3 6" id="KW-0812">Transmembrane</keyword>
<dbReference type="RefSeq" id="WP_210758657.1">
    <property type="nucleotide sequence ID" value="NZ_CP060139.1"/>
</dbReference>
<keyword evidence="8" id="KW-1185">Reference proteome</keyword>
<feature type="transmembrane region" description="Helical" evidence="6">
    <location>
        <begin position="195"/>
        <end position="212"/>
    </location>
</feature>
<dbReference type="Pfam" id="PF06965">
    <property type="entry name" value="Na_H_antiport_1"/>
    <property type="match status" value="1"/>
</dbReference>
<comment type="catalytic activity">
    <reaction evidence="6">
        <text>Na(+)(in) + 2 H(+)(out) = Na(+)(out) + 2 H(+)(in)</text>
        <dbReference type="Rhea" id="RHEA:29251"/>
        <dbReference type="ChEBI" id="CHEBI:15378"/>
        <dbReference type="ChEBI" id="CHEBI:29101"/>
    </reaction>
</comment>
<keyword evidence="4 6" id="KW-1133">Transmembrane helix</keyword>
<keyword evidence="2 6" id="KW-1003">Cell membrane</keyword>
<feature type="transmembrane region" description="Helical" evidence="6">
    <location>
        <begin position="21"/>
        <end position="43"/>
    </location>
</feature>
<feature type="transmembrane region" description="Helical" evidence="6">
    <location>
        <begin position="72"/>
        <end position="91"/>
    </location>
</feature>
<feature type="transmembrane region" description="Helical" evidence="6">
    <location>
        <begin position="419"/>
        <end position="438"/>
    </location>
</feature>
<comment type="subcellular location">
    <subcellularLocation>
        <location evidence="1">Cell inner membrane</location>
        <topology evidence="1">Multi-pass membrane protein</topology>
    </subcellularLocation>
    <subcellularLocation>
        <location evidence="6">Cell membrane</location>
        <topology evidence="6">Multi-pass membrane protein</topology>
    </subcellularLocation>
</comment>
<organism evidence="7 8">
    <name type="scientific">Croceimicrobium hydrocarbonivorans</name>
    <dbReference type="NCBI Taxonomy" id="2761580"/>
    <lineage>
        <taxon>Bacteria</taxon>
        <taxon>Pseudomonadati</taxon>
        <taxon>Bacteroidota</taxon>
        <taxon>Flavobacteriia</taxon>
        <taxon>Flavobacteriales</taxon>
        <taxon>Owenweeksiaceae</taxon>
        <taxon>Croceimicrobium</taxon>
    </lineage>
</organism>
<feature type="transmembrane region" description="Helical" evidence="6">
    <location>
        <begin position="168"/>
        <end position="189"/>
    </location>
</feature>
<dbReference type="GO" id="GO:0015385">
    <property type="term" value="F:sodium:proton antiporter activity"/>
    <property type="evidence" value="ECO:0007669"/>
    <property type="project" value="UniProtKB-UniRule"/>
</dbReference>
<proteinExistence type="inferred from homology"/>
<dbReference type="GO" id="GO:0006885">
    <property type="term" value="P:regulation of pH"/>
    <property type="evidence" value="ECO:0007669"/>
    <property type="project" value="UniProtKB-UniRule"/>
</dbReference>
<dbReference type="PANTHER" id="PTHR30341:SF0">
    <property type="entry name" value="NA(+)_H(+) ANTIPORTER NHAA"/>
    <property type="match status" value="1"/>
</dbReference>
<evidence type="ECO:0000256" key="3">
    <source>
        <dbReference type="ARBA" id="ARBA00022692"/>
    </source>
</evidence>
<evidence type="ECO:0000256" key="4">
    <source>
        <dbReference type="ARBA" id="ARBA00022989"/>
    </source>
</evidence>
<dbReference type="AlphaFoldDB" id="A0A7H0VEH5"/>
<sequence length="445" mass="48748">MIQERESIEPIDHFHEKVEKLIGNDTSIGIVLFLSALAALIVANSSWGGEWYHHIWETNIALSFGDKSFDMSLHHLINDGLMAIFFFMVGLEIKREFLIGSLNSWKKASLPIGAAIGGMMAPALIYLIFTSGEAQNGWGIPMATDIAFTLGLINLVRNRIVRSLKVFVTSLAVVDDIGAVLVIALFYTSELHLEQLYYAGGVLAFLLIANQLGVRSVLFYTFFGIMGIWSAFFYAGIHPTIAGILLAFTIPARTKITRRSFIHYGRKLFNAYDRTKSLDDRHNSSREDQLLEEMENLGDEARAPLQKIESGLHHFVYFIIMPLFAFANAGVSLSGDFFSIIGSGIGLGIIAGLILGKMIGISVFSRLLVALKIAEMPKGADWRQVIGVAFLAGIGFTMSLFISDLAFENPEQIGQAKMAVLVASSLAALFGLTILGTGKKQMPSP</sequence>
<comment type="similarity">
    <text evidence="6">Belongs to the NhaA Na(+)/H(+) (TC 2.A.33) antiporter family.</text>
</comment>
<evidence type="ECO:0000313" key="7">
    <source>
        <dbReference type="EMBL" id="QNR24123.1"/>
    </source>
</evidence>
<comment type="function">
    <text evidence="6">Na(+)/H(+) antiporter that extrudes sodium in exchange for external protons.</text>
</comment>
<dbReference type="GO" id="GO:0005886">
    <property type="term" value="C:plasma membrane"/>
    <property type="evidence" value="ECO:0007669"/>
    <property type="project" value="UniProtKB-SubCell"/>
</dbReference>
<dbReference type="Gene3D" id="1.20.1530.10">
    <property type="entry name" value="Na+/H+ antiporter like domain"/>
    <property type="match status" value="1"/>
</dbReference>
<feature type="transmembrane region" description="Helical" evidence="6">
    <location>
        <begin position="385"/>
        <end position="407"/>
    </location>
</feature>